<dbReference type="EMBL" id="RDSM01000003">
    <property type="protein sequence ID" value="RXH55311.1"/>
    <property type="molecule type" value="Genomic_DNA"/>
</dbReference>
<evidence type="ECO:0000313" key="2">
    <source>
        <dbReference type="Proteomes" id="UP000289437"/>
    </source>
</evidence>
<accession>A0A4Q0T1A6</accession>
<protein>
    <recommendedName>
        <fullName evidence="3">HMA domain-containing protein</fullName>
    </recommendedName>
</protein>
<reference evidence="1 2" key="1">
    <citation type="submission" date="2018-11" db="EMBL/GenBank/DDBJ databases">
        <authorList>
            <person name="Mardanov A.V."/>
            <person name="Ravin N.V."/>
            <person name="Dedysh S.N."/>
        </authorList>
    </citation>
    <scope>NUCLEOTIDE SEQUENCE [LARGE SCALE GENOMIC DNA]</scope>
    <source>
        <strain evidence="1 2">AF10</strain>
    </source>
</reference>
<evidence type="ECO:0000313" key="1">
    <source>
        <dbReference type="EMBL" id="RXH55311.1"/>
    </source>
</evidence>
<keyword evidence="2" id="KW-1185">Reference proteome</keyword>
<comment type="caution">
    <text evidence="1">The sequence shown here is derived from an EMBL/GenBank/DDBJ whole genome shotgun (WGS) entry which is preliminary data.</text>
</comment>
<evidence type="ECO:0008006" key="3">
    <source>
        <dbReference type="Google" id="ProtNLM"/>
    </source>
</evidence>
<dbReference type="OrthoDB" id="122365at2"/>
<reference evidence="2" key="2">
    <citation type="submission" date="2019-02" db="EMBL/GenBank/DDBJ databases">
        <title>Granulicella sibirica sp. nov., a psychrotolerant acidobacterium isolated from an organic soil layer in forested tundra, West Siberia.</title>
        <authorList>
            <person name="Oshkin I.Y."/>
            <person name="Kulichevskaya I.S."/>
            <person name="Rijpstra W.I.C."/>
            <person name="Sinninghe Damste J.S."/>
            <person name="Rakitin A.L."/>
            <person name="Ravin N.V."/>
            <person name="Dedysh S.N."/>
        </authorList>
    </citation>
    <scope>NUCLEOTIDE SEQUENCE [LARGE SCALE GENOMIC DNA]</scope>
    <source>
        <strain evidence="2">AF10</strain>
    </source>
</reference>
<dbReference type="Proteomes" id="UP000289437">
    <property type="component" value="Unassembled WGS sequence"/>
</dbReference>
<proteinExistence type="predicted"/>
<organism evidence="1 2">
    <name type="scientific">Granulicella sibirica</name>
    <dbReference type="NCBI Taxonomy" id="2479048"/>
    <lineage>
        <taxon>Bacteria</taxon>
        <taxon>Pseudomonadati</taxon>
        <taxon>Acidobacteriota</taxon>
        <taxon>Terriglobia</taxon>
        <taxon>Terriglobales</taxon>
        <taxon>Acidobacteriaceae</taxon>
        <taxon>Granulicella</taxon>
    </lineage>
</organism>
<gene>
    <name evidence="1" type="ORF">GRAN_4415</name>
</gene>
<dbReference type="RefSeq" id="WP_128914952.1">
    <property type="nucleotide sequence ID" value="NZ_RDSM01000003.1"/>
</dbReference>
<dbReference type="AlphaFoldDB" id="A0A4Q0T1A6"/>
<name>A0A4Q0T1A6_9BACT</name>
<sequence length="88" mass="9859">MTQLDVVYRYGVPPTHAAVLAMAKVRDVYGIRKLDLREAEKTVRVEYDATRLTEPLVHQFLRRAGLDIIEKVLINRAAEPVVEAAAAS</sequence>